<feature type="region of interest" description="Disordered" evidence="12">
    <location>
        <begin position="338"/>
        <end position="377"/>
    </location>
</feature>
<evidence type="ECO:0000256" key="1">
    <source>
        <dbReference type="ARBA" id="ARBA00004240"/>
    </source>
</evidence>
<feature type="active site" description="Phosphocysteine intermediate" evidence="10">
    <location>
        <position position="223"/>
    </location>
</feature>
<dbReference type="PIRSF" id="PIRSF000926">
    <property type="entry name" value="Tyr-Ptase_nr1"/>
    <property type="match status" value="1"/>
</dbReference>
<dbReference type="PRINTS" id="PR00700">
    <property type="entry name" value="PRTYPHPHTASE"/>
</dbReference>
<keyword evidence="4" id="KW-0597">Phosphoprotein</keyword>
<proteinExistence type="inferred from homology"/>
<dbReference type="InterPro" id="IPR000242">
    <property type="entry name" value="PTP_cat"/>
</dbReference>
<dbReference type="InterPro" id="IPR051985">
    <property type="entry name" value="NR_tyrosine_phosphatase"/>
</dbReference>
<evidence type="ECO:0000313" key="16">
    <source>
        <dbReference type="Proteomes" id="UP000694388"/>
    </source>
</evidence>
<dbReference type="GO" id="GO:0046426">
    <property type="term" value="P:negative regulation of receptor signaling pathway via JAK-STAT"/>
    <property type="evidence" value="ECO:0007669"/>
    <property type="project" value="TreeGrafter"/>
</dbReference>
<dbReference type="PANTHER" id="PTHR46047:SF3">
    <property type="entry name" value="TYROSINE-PROTEIN PHOSPHATASE NON-RECEPTOR TYPE 61F"/>
    <property type="match status" value="1"/>
</dbReference>
<dbReference type="PANTHER" id="PTHR46047">
    <property type="entry name" value="TYROSINE-PROTEIN PHOSPHATASE NON-RECEPTOR TYPE 61F"/>
    <property type="match status" value="1"/>
</dbReference>
<dbReference type="SUPFAM" id="SSF52799">
    <property type="entry name" value="(Phosphotyrosine protein) phosphatases II"/>
    <property type="match status" value="1"/>
</dbReference>
<evidence type="ECO:0000256" key="5">
    <source>
        <dbReference type="ARBA" id="ARBA00022801"/>
    </source>
</evidence>
<evidence type="ECO:0000256" key="7">
    <source>
        <dbReference type="ARBA" id="ARBA00022912"/>
    </source>
</evidence>
<comment type="similarity">
    <text evidence="3 9">Belongs to the protein-tyrosine phosphatase family. Non-receptor class 1 subfamily.</text>
</comment>
<evidence type="ECO:0000259" key="14">
    <source>
        <dbReference type="PROSITE" id="PS50056"/>
    </source>
</evidence>
<accession>A0A8C4R733</accession>
<dbReference type="GO" id="GO:0005634">
    <property type="term" value="C:nucleus"/>
    <property type="evidence" value="ECO:0007669"/>
    <property type="project" value="TreeGrafter"/>
</dbReference>
<dbReference type="PROSITE" id="PS50055">
    <property type="entry name" value="TYR_PHOSPHATASE_PTP"/>
    <property type="match status" value="1"/>
</dbReference>
<dbReference type="AlphaFoldDB" id="A0A8C4R733"/>
<dbReference type="Gene3D" id="3.90.190.10">
    <property type="entry name" value="Protein tyrosine phosphatase superfamily"/>
    <property type="match status" value="1"/>
</dbReference>
<dbReference type="EC" id="3.1.3.48" evidence="9"/>
<dbReference type="GO" id="GO:0019901">
    <property type="term" value="F:protein kinase binding"/>
    <property type="evidence" value="ECO:0007669"/>
    <property type="project" value="TreeGrafter"/>
</dbReference>
<dbReference type="Pfam" id="PF00102">
    <property type="entry name" value="Y_phosphatase"/>
    <property type="match status" value="1"/>
</dbReference>
<organism evidence="15 16">
    <name type="scientific">Eptatretus burgeri</name>
    <name type="common">Inshore hagfish</name>
    <dbReference type="NCBI Taxonomy" id="7764"/>
    <lineage>
        <taxon>Eukaryota</taxon>
        <taxon>Metazoa</taxon>
        <taxon>Chordata</taxon>
        <taxon>Craniata</taxon>
        <taxon>Vertebrata</taxon>
        <taxon>Cyclostomata</taxon>
        <taxon>Myxini</taxon>
        <taxon>Myxiniformes</taxon>
        <taxon>Myxinidae</taxon>
        <taxon>Eptatretinae</taxon>
        <taxon>Eptatretus</taxon>
    </lineage>
</organism>
<evidence type="ECO:0000313" key="15">
    <source>
        <dbReference type="Ensembl" id="ENSEBUP00000024525.1"/>
    </source>
</evidence>
<evidence type="ECO:0000256" key="4">
    <source>
        <dbReference type="ARBA" id="ARBA00022553"/>
    </source>
</evidence>
<sequence length="377" mass="43301">MGEVNIQDMEKEFHDIDNRGDWNAVYQELAEQGRRAEGTCSVAKRQENRRLNRYRDVNPFDESRVKLQGVDNDYINASLVPVPEAGRRYILTQGPLVSTCGHLWQMIWQQRSAAIVMLCCLLKSHKVKCNRYWPREPDKKKLFREQGLQVSLVKEERQAAYTVRTLQLMHIQSQQSRSITQFHCTRWPDFGVPESPDLFLDFLFRVRSSELLGPEHGPAVVHCSAGIGRSGTFCLVDSCLVMLSKRGGDGRVNVRDVLLRMRRFRMGLIQTPGQLRFSYLAILRGLAISSSLPLVLPSGTNRSQEEMRVENILNNFSAVAAVSNGDHRQPQIHEDHVSELDADCQGERDHKKEDSWQRDRHSSKQEHGFPPLKRTKR</sequence>
<name>A0A8C4R733_EPTBU</name>
<evidence type="ECO:0000256" key="8">
    <source>
        <dbReference type="ARBA" id="ARBA00023136"/>
    </source>
</evidence>
<dbReference type="InterPro" id="IPR029021">
    <property type="entry name" value="Prot-tyrosine_phosphatase-like"/>
</dbReference>
<feature type="binding site" evidence="11">
    <location>
        <position position="189"/>
    </location>
    <ligand>
        <name>substrate</name>
    </ligand>
</feature>
<dbReference type="Proteomes" id="UP000694388">
    <property type="component" value="Unplaced"/>
</dbReference>
<feature type="domain" description="Tyrosine specific protein phosphatases" evidence="14">
    <location>
        <begin position="197"/>
        <end position="276"/>
    </location>
</feature>
<feature type="compositionally biased region" description="Basic and acidic residues" evidence="12">
    <location>
        <begin position="338"/>
        <end position="367"/>
    </location>
</feature>
<evidence type="ECO:0000256" key="11">
    <source>
        <dbReference type="PIRSR" id="PIRSR000926-2"/>
    </source>
</evidence>
<comment type="subcellular location">
    <subcellularLocation>
        <location evidence="2">Endomembrane system</location>
    </subcellularLocation>
    <subcellularLocation>
        <location evidence="1">Endoplasmic reticulum</location>
    </subcellularLocation>
</comment>
<evidence type="ECO:0000256" key="9">
    <source>
        <dbReference type="PIRNR" id="PIRNR000926"/>
    </source>
</evidence>
<evidence type="ECO:0000256" key="12">
    <source>
        <dbReference type="SAM" id="MobiDB-lite"/>
    </source>
</evidence>
<dbReference type="SMART" id="SM00194">
    <property type="entry name" value="PTPc"/>
    <property type="match status" value="1"/>
</dbReference>
<keyword evidence="5 9" id="KW-0378">Hydrolase</keyword>
<dbReference type="GO" id="GO:0005783">
    <property type="term" value="C:endoplasmic reticulum"/>
    <property type="evidence" value="ECO:0007669"/>
    <property type="project" value="UniProtKB-SubCell"/>
</dbReference>
<keyword evidence="7 9" id="KW-0904">Protein phosphatase</keyword>
<keyword evidence="8" id="KW-0472">Membrane</keyword>
<feature type="domain" description="Tyrosine-protein phosphatase" evidence="13">
    <location>
        <begin position="9"/>
        <end position="285"/>
    </location>
</feature>
<dbReference type="GO" id="GO:0004726">
    <property type="term" value="F:non-membrane spanning protein tyrosine phosphatase activity"/>
    <property type="evidence" value="ECO:0007669"/>
    <property type="project" value="TreeGrafter"/>
</dbReference>
<evidence type="ECO:0000256" key="3">
    <source>
        <dbReference type="ARBA" id="ARBA00009701"/>
    </source>
</evidence>
<dbReference type="GeneTree" id="ENSGT00940000154686"/>
<dbReference type="Ensembl" id="ENSEBUT00000025101.1">
    <property type="protein sequence ID" value="ENSEBUP00000024525.1"/>
    <property type="gene ID" value="ENSEBUG00000015128.1"/>
</dbReference>
<dbReference type="OMA" id="HAAMETE"/>
<dbReference type="PROSITE" id="PS00383">
    <property type="entry name" value="TYR_PHOSPHATASE_1"/>
    <property type="match status" value="1"/>
</dbReference>
<reference evidence="15" key="1">
    <citation type="submission" date="2025-08" db="UniProtKB">
        <authorList>
            <consortium name="Ensembl"/>
        </authorList>
    </citation>
    <scope>IDENTIFICATION</scope>
</reference>
<dbReference type="GO" id="GO:0070373">
    <property type="term" value="P:negative regulation of ERK1 and ERK2 cascade"/>
    <property type="evidence" value="ECO:0007669"/>
    <property type="project" value="TreeGrafter"/>
</dbReference>
<dbReference type="InterPro" id="IPR012265">
    <property type="entry name" value="Ptpn1/Ptpn2"/>
</dbReference>
<dbReference type="InterPro" id="IPR000387">
    <property type="entry name" value="Tyr_Pase_dom"/>
</dbReference>
<feature type="binding site" evidence="11">
    <location>
        <begin position="223"/>
        <end position="229"/>
    </location>
    <ligand>
        <name>substrate</name>
    </ligand>
</feature>
<comment type="catalytic activity">
    <reaction evidence="9">
        <text>O-phospho-L-tyrosyl-[protein] + H2O = L-tyrosyl-[protein] + phosphate</text>
        <dbReference type="Rhea" id="RHEA:10684"/>
        <dbReference type="Rhea" id="RHEA-COMP:10136"/>
        <dbReference type="Rhea" id="RHEA-COMP:20101"/>
        <dbReference type="ChEBI" id="CHEBI:15377"/>
        <dbReference type="ChEBI" id="CHEBI:43474"/>
        <dbReference type="ChEBI" id="CHEBI:46858"/>
        <dbReference type="ChEBI" id="CHEBI:61978"/>
        <dbReference type="EC" id="3.1.3.48"/>
    </reaction>
</comment>
<dbReference type="SMART" id="SM00404">
    <property type="entry name" value="PTPc_motif"/>
    <property type="match status" value="1"/>
</dbReference>
<keyword evidence="6" id="KW-0256">Endoplasmic reticulum</keyword>
<protein>
    <recommendedName>
        <fullName evidence="9">Tyrosine-protein phosphatase non-receptor type</fullName>
        <ecNumber evidence="9">3.1.3.48</ecNumber>
    </recommendedName>
</protein>
<dbReference type="InterPro" id="IPR016130">
    <property type="entry name" value="Tyr_Pase_AS"/>
</dbReference>
<evidence type="ECO:0000259" key="13">
    <source>
        <dbReference type="PROSITE" id="PS50055"/>
    </source>
</evidence>
<evidence type="ECO:0000256" key="6">
    <source>
        <dbReference type="ARBA" id="ARBA00022824"/>
    </source>
</evidence>
<dbReference type="InterPro" id="IPR003595">
    <property type="entry name" value="Tyr_Pase_cat"/>
</dbReference>
<evidence type="ECO:0000256" key="2">
    <source>
        <dbReference type="ARBA" id="ARBA00004308"/>
    </source>
</evidence>
<feature type="binding site" evidence="11">
    <location>
        <position position="270"/>
    </location>
    <ligand>
        <name>substrate</name>
    </ligand>
</feature>
<keyword evidence="16" id="KW-1185">Reference proteome</keyword>
<reference evidence="15" key="2">
    <citation type="submission" date="2025-09" db="UniProtKB">
        <authorList>
            <consortium name="Ensembl"/>
        </authorList>
    </citation>
    <scope>IDENTIFICATION</scope>
</reference>
<evidence type="ECO:0000256" key="10">
    <source>
        <dbReference type="PIRSR" id="PIRSR000926-1"/>
    </source>
</evidence>
<dbReference type="PROSITE" id="PS50056">
    <property type="entry name" value="TYR_PHOSPHATASE_2"/>
    <property type="match status" value="1"/>
</dbReference>